<dbReference type="InterPro" id="IPR011527">
    <property type="entry name" value="ABC1_TM_dom"/>
</dbReference>
<evidence type="ECO:0000256" key="7">
    <source>
        <dbReference type="ARBA" id="ARBA00022840"/>
    </source>
</evidence>
<comment type="caution">
    <text evidence="13">The sequence shown here is derived from an EMBL/GenBank/DDBJ whole genome shotgun (WGS) entry which is preliminary data.</text>
</comment>
<dbReference type="OrthoDB" id="9806127at2"/>
<evidence type="ECO:0000256" key="5">
    <source>
        <dbReference type="ARBA" id="ARBA00022692"/>
    </source>
</evidence>
<dbReference type="SMART" id="SM00382">
    <property type="entry name" value="AAA"/>
    <property type="match status" value="1"/>
</dbReference>
<dbReference type="GO" id="GO:0005886">
    <property type="term" value="C:plasma membrane"/>
    <property type="evidence" value="ECO:0007669"/>
    <property type="project" value="UniProtKB-SubCell"/>
</dbReference>
<dbReference type="InterPro" id="IPR036640">
    <property type="entry name" value="ABC1_TM_sf"/>
</dbReference>
<evidence type="ECO:0000256" key="10">
    <source>
        <dbReference type="SAM" id="Phobius"/>
    </source>
</evidence>
<dbReference type="Pfam" id="PF00664">
    <property type="entry name" value="ABC_membrane"/>
    <property type="match status" value="1"/>
</dbReference>
<dbReference type="SUPFAM" id="SSF52540">
    <property type="entry name" value="P-loop containing nucleoside triphosphate hydrolases"/>
    <property type="match status" value="1"/>
</dbReference>
<evidence type="ECO:0000256" key="1">
    <source>
        <dbReference type="ARBA" id="ARBA00004651"/>
    </source>
</evidence>
<dbReference type="PROSITE" id="PS50929">
    <property type="entry name" value="ABC_TM1F"/>
    <property type="match status" value="1"/>
</dbReference>
<dbReference type="InterPro" id="IPR003593">
    <property type="entry name" value="AAA+_ATPase"/>
</dbReference>
<keyword evidence="2" id="KW-0813">Transport</keyword>
<dbReference type="EMBL" id="SLWS01000001">
    <property type="protein sequence ID" value="TCO64906.1"/>
    <property type="molecule type" value="Genomic_DNA"/>
</dbReference>
<feature type="transmembrane region" description="Helical" evidence="10">
    <location>
        <begin position="143"/>
        <end position="162"/>
    </location>
</feature>
<dbReference type="Gene3D" id="3.40.50.300">
    <property type="entry name" value="P-loop containing nucleotide triphosphate hydrolases"/>
    <property type="match status" value="1"/>
</dbReference>
<dbReference type="Pfam" id="PF00005">
    <property type="entry name" value="ABC_tran"/>
    <property type="match status" value="1"/>
</dbReference>
<keyword evidence="9 10" id="KW-0472">Membrane</keyword>
<protein>
    <submittedName>
        <fullName evidence="13">ATP-binding cassette subfamily C protein</fullName>
    </submittedName>
</protein>
<dbReference type="CDD" id="cd07346">
    <property type="entry name" value="ABC_6TM_exporters"/>
    <property type="match status" value="1"/>
</dbReference>
<dbReference type="SUPFAM" id="SSF90123">
    <property type="entry name" value="ABC transporter transmembrane region"/>
    <property type="match status" value="1"/>
</dbReference>
<feature type="domain" description="ABC transporter" evidence="11">
    <location>
        <begin position="341"/>
        <end position="574"/>
    </location>
</feature>
<keyword evidence="3" id="KW-1003">Cell membrane</keyword>
<feature type="transmembrane region" description="Helical" evidence="10">
    <location>
        <begin position="248"/>
        <end position="275"/>
    </location>
</feature>
<accession>A0A4R2K502</accession>
<evidence type="ECO:0000256" key="4">
    <source>
        <dbReference type="ARBA" id="ARBA00022519"/>
    </source>
</evidence>
<evidence type="ECO:0000256" key="9">
    <source>
        <dbReference type="ARBA" id="ARBA00023136"/>
    </source>
</evidence>
<dbReference type="GO" id="GO:0016887">
    <property type="term" value="F:ATP hydrolysis activity"/>
    <property type="evidence" value="ECO:0007669"/>
    <property type="project" value="InterPro"/>
</dbReference>
<feature type="domain" description="ABC transmembrane type-1" evidence="12">
    <location>
        <begin position="29"/>
        <end position="310"/>
    </location>
</feature>
<evidence type="ECO:0000256" key="8">
    <source>
        <dbReference type="ARBA" id="ARBA00022989"/>
    </source>
</evidence>
<feature type="transmembrane region" description="Helical" evidence="10">
    <location>
        <begin position="20"/>
        <end position="45"/>
    </location>
</feature>
<proteinExistence type="predicted"/>
<sequence>MKTTLPLAEKRDVRRWMWSVTTASRGAFIGMMALFGVATVVGLVGPQLLGDLVDAVTEGTTRMRIDFTVLVLVAALVLHAALYGLARYRAAIFGERLLAEAREGMVEHVVRLPLSTVESAGTGDLLSRATSDVDKLDEGLRQAAPEILVASVTVALTAAAMLVTSPLVALGMLVAVPVLVVATRWYRPRVLPVYQDALARWADVHSTTHETAEGGRTVEALRLRQRRIAHNDRALDAAIDREWRSSKLWAVFQAGLDVAYLLPIAAILLIGGLAYTAGWAGLGEITAVVLYARAMAEPLGEVLGWLDELQVGNAALRRILGVQRVQPDEGDSTANPDGTDIKIDDARFAYSPGREILHGVTLDVVAGERLMIVGPSGAGKSTLARLLAGVNAPDSGHVTIGGVEVSALPLERRRREVVLVTQEQHVFTGTLRENLTLPRPATDDELWDALRTVDAADWAKSLPDGLDTQLGSGGETVAPAMVQQIALARLVLADPHTLILDEATSLIDSSVSRDLERSLSAVLKGRTVIAIAHRLASARDADRIAVMDGGRIVELGSHDELMAANGSYANLLGALSGSTTGG</sequence>
<evidence type="ECO:0000313" key="13">
    <source>
        <dbReference type="EMBL" id="TCO64906.1"/>
    </source>
</evidence>
<keyword evidence="7 13" id="KW-0067">ATP-binding</keyword>
<dbReference type="InterPro" id="IPR039421">
    <property type="entry name" value="Type_1_exporter"/>
</dbReference>
<feature type="transmembrane region" description="Helical" evidence="10">
    <location>
        <begin position="65"/>
        <end position="86"/>
    </location>
</feature>
<evidence type="ECO:0000259" key="11">
    <source>
        <dbReference type="PROSITE" id="PS50893"/>
    </source>
</evidence>
<gene>
    <name evidence="13" type="ORF">EV192_101690</name>
</gene>
<keyword evidence="5 10" id="KW-0812">Transmembrane</keyword>
<evidence type="ECO:0000256" key="3">
    <source>
        <dbReference type="ARBA" id="ARBA00022475"/>
    </source>
</evidence>
<dbReference type="InterPro" id="IPR027417">
    <property type="entry name" value="P-loop_NTPase"/>
</dbReference>
<dbReference type="PANTHER" id="PTHR43394">
    <property type="entry name" value="ATP-DEPENDENT PERMEASE MDL1, MITOCHONDRIAL"/>
    <property type="match status" value="1"/>
</dbReference>
<evidence type="ECO:0000259" key="12">
    <source>
        <dbReference type="PROSITE" id="PS50929"/>
    </source>
</evidence>
<feature type="transmembrane region" description="Helical" evidence="10">
    <location>
        <begin position="168"/>
        <end position="186"/>
    </location>
</feature>
<keyword evidence="14" id="KW-1185">Reference proteome</keyword>
<comment type="subcellular location">
    <subcellularLocation>
        <location evidence="1">Cell membrane</location>
        <topology evidence="1">Multi-pass membrane protein</topology>
    </subcellularLocation>
</comment>
<evidence type="ECO:0000256" key="6">
    <source>
        <dbReference type="ARBA" id="ARBA00022741"/>
    </source>
</evidence>
<dbReference type="InterPro" id="IPR003439">
    <property type="entry name" value="ABC_transporter-like_ATP-bd"/>
</dbReference>
<evidence type="ECO:0000256" key="2">
    <source>
        <dbReference type="ARBA" id="ARBA00022448"/>
    </source>
</evidence>
<dbReference type="Gene3D" id="1.20.1560.10">
    <property type="entry name" value="ABC transporter type 1, transmembrane domain"/>
    <property type="match status" value="1"/>
</dbReference>
<evidence type="ECO:0000313" key="14">
    <source>
        <dbReference type="Proteomes" id="UP000295680"/>
    </source>
</evidence>
<reference evidence="13 14" key="1">
    <citation type="submission" date="2019-03" db="EMBL/GenBank/DDBJ databases">
        <title>Genomic Encyclopedia of Type Strains, Phase IV (KMG-IV): sequencing the most valuable type-strain genomes for metagenomic binning, comparative biology and taxonomic classification.</title>
        <authorList>
            <person name="Goeker M."/>
        </authorList>
    </citation>
    <scope>NUCLEOTIDE SEQUENCE [LARGE SCALE GENOMIC DNA]</scope>
    <source>
        <strain evidence="13 14">DSM 45934</strain>
    </source>
</reference>
<dbReference type="RefSeq" id="WP_132110953.1">
    <property type="nucleotide sequence ID" value="NZ_SLWS01000001.1"/>
</dbReference>
<keyword evidence="4" id="KW-0997">Cell inner membrane</keyword>
<dbReference type="PANTHER" id="PTHR43394:SF1">
    <property type="entry name" value="ATP-BINDING CASSETTE SUB-FAMILY B MEMBER 10, MITOCHONDRIAL"/>
    <property type="match status" value="1"/>
</dbReference>
<dbReference type="GO" id="GO:0005524">
    <property type="term" value="F:ATP binding"/>
    <property type="evidence" value="ECO:0007669"/>
    <property type="project" value="UniProtKB-KW"/>
</dbReference>
<dbReference type="AlphaFoldDB" id="A0A4R2K502"/>
<keyword evidence="8 10" id="KW-1133">Transmembrane helix</keyword>
<organism evidence="13 14">
    <name type="scientific">Actinocrispum wychmicini</name>
    <dbReference type="NCBI Taxonomy" id="1213861"/>
    <lineage>
        <taxon>Bacteria</taxon>
        <taxon>Bacillati</taxon>
        <taxon>Actinomycetota</taxon>
        <taxon>Actinomycetes</taxon>
        <taxon>Pseudonocardiales</taxon>
        <taxon>Pseudonocardiaceae</taxon>
        <taxon>Actinocrispum</taxon>
    </lineage>
</organism>
<keyword evidence="6" id="KW-0547">Nucleotide-binding</keyword>
<dbReference type="FunFam" id="3.40.50.300:FF:001001">
    <property type="entry name" value="Multidrug ABC transporter ATP-binding protein"/>
    <property type="match status" value="1"/>
</dbReference>
<dbReference type="GO" id="GO:0015421">
    <property type="term" value="F:ABC-type oligopeptide transporter activity"/>
    <property type="evidence" value="ECO:0007669"/>
    <property type="project" value="TreeGrafter"/>
</dbReference>
<dbReference type="Proteomes" id="UP000295680">
    <property type="component" value="Unassembled WGS sequence"/>
</dbReference>
<name>A0A4R2K502_9PSEU</name>
<dbReference type="PROSITE" id="PS50893">
    <property type="entry name" value="ABC_TRANSPORTER_2"/>
    <property type="match status" value="1"/>
</dbReference>